<protein>
    <recommendedName>
        <fullName evidence="3 11">Tyrosine recombinase XerD</fullName>
    </recommendedName>
</protein>
<dbReference type="SUPFAM" id="SSF47823">
    <property type="entry name" value="lambda integrase-like, N-terminal domain"/>
    <property type="match status" value="1"/>
</dbReference>
<evidence type="ECO:0000256" key="11">
    <source>
        <dbReference type="HAMAP-Rule" id="MF_01807"/>
    </source>
</evidence>
<dbReference type="Pfam" id="PF00589">
    <property type="entry name" value="Phage_integrase"/>
    <property type="match status" value="1"/>
</dbReference>
<feature type="active site" description="O-(3'-phospho-DNA)-tyrosine intermediate" evidence="11">
    <location>
        <position position="311"/>
    </location>
</feature>
<dbReference type="Gene3D" id="1.10.150.130">
    <property type="match status" value="1"/>
</dbReference>
<comment type="function">
    <text evidence="11">Site-specific tyrosine recombinase, which acts by catalyzing the cutting and rejoining of the recombining DNA molecules. The XerC-XerD complex is essential to convert dimers of the bacterial chromosome into monomers to permit their segregation at cell division. It also contributes to the segregational stability of plasmids.</text>
</comment>
<comment type="subcellular location">
    <subcellularLocation>
        <location evidence="1 11">Cytoplasm</location>
    </subcellularLocation>
</comment>
<evidence type="ECO:0000256" key="1">
    <source>
        <dbReference type="ARBA" id="ARBA00004496"/>
    </source>
</evidence>
<feature type="active site" evidence="11">
    <location>
        <position position="279"/>
    </location>
</feature>
<evidence type="ECO:0000256" key="7">
    <source>
        <dbReference type="ARBA" id="ARBA00022908"/>
    </source>
</evidence>
<keyword evidence="4 11" id="KW-0963">Cytoplasm</keyword>
<sequence>MAALERAAPTVLEREVDRYLRHIALERGRSVNTVAAYRRDLARYLDHLAARGIEEVQAIGEADVAAFVAAVREPGPSVEGERATGVSASSAARMLSSVRGWHRFLAEEGIVDRDVAAQQRPPKQPKRLPKAITIDEVERLLDACAGDDPIALRDRALLELLYATGARVSEAVDLAVDDVMSGDGAAAGDTASVRVGDAVRLFGKGRKQRIVPLGRFAREALEAYLVRARPMLATQGAATPALFLGARGARLSRQSVWLIIRDAAARASLTADLSPHTLRHSFATHLLEGGADVRVVQELLGHASVATTQLYTLVTADAVREAWATAHPRAL</sequence>
<dbReference type="PROSITE" id="PS51898">
    <property type="entry name" value="TYR_RECOMBINASE"/>
    <property type="match status" value="1"/>
</dbReference>
<name>A0ABY5FVY3_9MICO</name>
<feature type="active site" evidence="11">
    <location>
        <position position="167"/>
    </location>
</feature>
<keyword evidence="9 11" id="KW-0233">DNA recombination</keyword>
<evidence type="ECO:0000313" key="14">
    <source>
        <dbReference type="EMBL" id="UTT62102.1"/>
    </source>
</evidence>
<dbReference type="InterPro" id="IPR044068">
    <property type="entry name" value="CB"/>
</dbReference>
<feature type="domain" description="Tyr recombinase" evidence="12">
    <location>
        <begin position="127"/>
        <end position="324"/>
    </location>
</feature>
<evidence type="ECO:0000313" key="15">
    <source>
        <dbReference type="Proteomes" id="UP001060039"/>
    </source>
</evidence>
<dbReference type="InterPro" id="IPR050090">
    <property type="entry name" value="Tyrosine_recombinase_XerCD"/>
</dbReference>
<evidence type="ECO:0000256" key="9">
    <source>
        <dbReference type="ARBA" id="ARBA00023172"/>
    </source>
</evidence>
<dbReference type="RefSeq" id="WP_255159244.1">
    <property type="nucleotide sequence ID" value="NZ_CP101497.1"/>
</dbReference>
<feature type="active site" evidence="11">
    <location>
        <position position="204"/>
    </location>
</feature>
<dbReference type="Pfam" id="PF02899">
    <property type="entry name" value="Phage_int_SAM_1"/>
    <property type="match status" value="1"/>
</dbReference>
<dbReference type="HAMAP" id="MF_01807">
    <property type="entry name" value="Recomb_XerD"/>
    <property type="match status" value="1"/>
</dbReference>
<dbReference type="InterPro" id="IPR011010">
    <property type="entry name" value="DNA_brk_join_enz"/>
</dbReference>
<dbReference type="EMBL" id="CP101497">
    <property type="protein sequence ID" value="UTT62102.1"/>
    <property type="molecule type" value="Genomic_DNA"/>
</dbReference>
<dbReference type="NCBIfam" id="TIGR02225">
    <property type="entry name" value="recomb_XerD"/>
    <property type="match status" value="1"/>
</dbReference>
<evidence type="ECO:0000256" key="5">
    <source>
        <dbReference type="ARBA" id="ARBA00022618"/>
    </source>
</evidence>
<feature type="active site" evidence="11">
    <location>
        <position position="276"/>
    </location>
</feature>
<evidence type="ECO:0000256" key="3">
    <source>
        <dbReference type="ARBA" id="ARBA00015810"/>
    </source>
</evidence>
<dbReference type="InterPro" id="IPR023009">
    <property type="entry name" value="Tyrosine_recombinase_XerC/XerD"/>
</dbReference>
<dbReference type="PANTHER" id="PTHR30349">
    <property type="entry name" value="PHAGE INTEGRASE-RELATED"/>
    <property type="match status" value="1"/>
</dbReference>
<dbReference type="PROSITE" id="PS51900">
    <property type="entry name" value="CB"/>
    <property type="match status" value="1"/>
</dbReference>
<feature type="domain" description="Core-binding (CB)" evidence="13">
    <location>
        <begin position="10"/>
        <end position="106"/>
    </location>
</feature>
<dbReference type="NCBIfam" id="NF001399">
    <property type="entry name" value="PRK00283.1"/>
    <property type="match status" value="1"/>
</dbReference>
<comment type="similarity">
    <text evidence="2 11">Belongs to the 'phage' integrase family. XerD subfamily.</text>
</comment>
<keyword evidence="6 11" id="KW-0159">Chromosome partition</keyword>
<reference evidence="14" key="1">
    <citation type="submission" date="2022-07" db="EMBL/GenBank/DDBJ databases">
        <title>Taxonomic analysis of Microcella humidisoli nov. sp., isolated from riverside soil.</title>
        <authorList>
            <person name="Molina K.M."/>
            <person name="Kim S.B."/>
        </authorList>
    </citation>
    <scope>NUCLEOTIDE SEQUENCE</scope>
    <source>
        <strain evidence="14">MMS21-STM10</strain>
    </source>
</reference>
<keyword evidence="5 11" id="KW-0132">Cell division</keyword>
<dbReference type="InterPro" id="IPR011932">
    <property type="entry name" value="Recomb_XerD"/>
</dbReference>
<keyword evidence="7 11" id="KW-0229">DNA integration</keyword>
<organism evidence="14 15">
    <name type="scientific">Microcella humidisoli</name>
    <dbReference type="NCBI Taxonomy" id="2963406"/>
    <lineage>
        <taxon>Bacteria</taxon>
        <taxon>Bacillati</taxon>
        <taxon>Actinomycetota</taxon>
        <taxon>Actinomycetes</taxon>
        <taxon>Micrococcales</taxon>
        <taxon>Microbacteriaceae</taxon>
        <taxon>Microcella</taxon>
    </lineage>
</organism>
<dbReference type="Proteomes" id="UP001060039">
    <property type="component" value="Chromosome"/>
</dbReference>
<keyword evidence="8 11" id="KW-0238">DNA-binding</keyword>
<dbReference type="HAMAP" id="MF_01808">
    <property type="entry name" value="Recomb_XerC_XerD"/>
    <property type="match status" value="1"/>
</dbReference>
<evidence type="ECO:0000256" key="4">
    <source>
        <dbReference type="ARBA" id="ARBA00022490"/>
    </source>
</evidence>
<dbReference type="Gene3D" id="1.10.443.10">
    <property type="entry name" value="Intergrase catalytic core"/>
    <property type="match status" value="1"/>
</dbReference>
<dbReference type="InterPro" id="IPR002104">
    <property type="entry name" value="Integrase_catalytic"/>
</dbReference>
<keyword evidence="10 11" id="KW-0131">Cell cycle</keyword>
<keyword evidence="15" id="KW-1185">Reference proteome</keyword>
<evidence type="ECO:0000256" key="8">
    <source>
        <dbReference type="ARBA" id="ARBA00023125"/>
    </source>
</evidence>
<dbReference type="PANTHER" id="PTHR30349:SF81">
    <property type="entry name" value="TYROSINE RECOMBINASE XERC"/>
    <property type="match status" value="1"/>
</dbReference>
<evidence type="ECO:0000256" key="10">
    <source>
        <dbReference type="ARBA" id="ARBA00023306"/>
    </source>
</evidence>
<evidence type="ECO:0000259" key="12">
    <source>
        <dbReference type="PROSITE" id="PS51898"/>
    </source>
</evidence>
<accession>A0ABY5FVY3</accession>
<evidence type="ECO:0000259" key="13">
    <source>
        <dbReference type="PROSITE" id="PS51900"/>
    </source>
</evidence>
<dbReference type="InterPro" id="IPR013762">
    <property type="entry name" value="Integrase-like_cat_sf"/>
</dbReference>
<dbReference type="SUPFAM" id="SSF56349">
    <property type="entry name" value="DNA breaking-rejoining enzymes"/>
    <property type="match status" value="1"/>
</dbReference>
<comment type="subunit">
    <text evidence="11">Forms a cyclic heterotetrameric complex composed of two molecules of XerC and two molecules of XerD.</text>
</comment>
<gene>
    <name evidence="11 14" type="primary">xerD</name>
    <name evidence="14" type="ORF">NNL39_10580</name>
</gene>
<dbReference type="InterPro" id="IPR004107">
    <property type="entry name" value="Integrase_SAM-like_N"/>
</dbReference>
<proteinExistence type="inferred from homology"/>
<dbReference type="CDD" id="cd00798">
    <property type="entry name" value="INT_XerDC_C"/>
    <property type="match status" value="1"/>
</dbReference>
<feature type="active site" evidence="11">
    <location>
        <position position="302"/>
    </location>
</feature>
<dbReference type="InterPro" id="IPR010998">
    <property type="entry name" value="Integrase_recombinase_N"/>
</dbReference>
<evidence type="ECO:0000256" key="2">
    <source>
        <dbReference type="ARBA" id="ARBA00010450"/>
    </source>
</evidence>
<evidence type="ECO:0000256" key="6">
    <source>
        <dbReference type="ARBA" id="ARBA00022829"/>
    </source>
</evidence>